<gene>
    <name evidence="3" type="ORF">PF001_g3002</name>
    <name evidence="2" type="ORF">PF006_g2831</name>
    <name evidence="1" type="ORF">PF009_g3506</name>
</gene>
<dbReference type="EMBL" id="QXGF01000101">
    <property type="protein sequence ID" value="KAE8946848.1"/>
    <property type="molecule type" value="Genomic_DNA"/>
</dbReference>
<organism evidence="1 4">
    <name type="scientific">Phytophthora fragariae</name>
    <dbReference type="NCBI Taxonomy" id="53985"/>
    <lineage>
        <taxon>Eukaryota</taxon>
        <taxon>Sar</taxon>
        <taxon>Stramenopiles</taxon>
        <taxon>Oomycota</taxon>
        <taxon>Peronosporomycetes</taxon>
        <taxon>Peronosporales</taxon>
        <taxon>Peronosporaceae</taxon>
        <taxon>Phytophthora</taxon>
    </lineage>
</organism>
<name>A0A6A3FYT2_9STRA</name>
<evidence type="ECO:0000313" key="5">
    <source>
        <dbReference type="Proteomes" id="UP000437068"/>
    </source>
</evidence>
<sequence length="84" mass="9519">MLSSRVSKSTKLTVRSSLLKNSQLCRPSILVEVQNPQLEAQSADHFDLLQFFLVQQDFLQRREDAHCAPPACANDELVARIHNN</sequence>
<evidence type="ECO:0000313" key="1">
    <source>
        <dbReference type="EMBL" id="KAE8946848.1"/>
    </source>
</evidence>
<dbReference type="Proteomes" id="UP000440732">
    <property type="component" value="Unassembled WGS sequence"/>
</dbReference>
<accession>A0A6A3FYT2</accession>
<dbReference type="AlphaFoldDB" id="A0A6A3FYT2"/>
<dbReference type="Proteomes" id="UP000437068">
    <property type="component" value="Unassembled WGS sequence"/>
</dbReference>
<dbReference type="EMBL" id="QXGE01000091">
    <property type="protein sequence ID" value="KAE9325304.1"/>
    <property type="molecule type" value="Genomic_DNA"/>
</dbReference>
<dbReference type="Proteomes" id="UP000429523">
    <property type="component" value="Unassembled WGS sequence"/>
</dbReference>
<proteinExistence type="predicted"/>
<protein>
    <submittedName>
        <fullName evidence="1">Uncharacterized protein</fullName>
    </submittedName>
</protein>
<dbReference type="EMBL" id="QXGA01000085">
    <property type="protein sequence ID" value="KAE9152981.1"/>
    <property type="molecule type" value="Genomic_DNA"/>
</dbReference>
<evidence type="ECO:0000313" key="2">
    <source>
        <dbReference type="EMBL" id="KAE9152981.1"/>
    </source>
</evidence>
<evidence type="ECO:0000313" key="3">
    <source>
        <dbReference type="EMBL" id="KAE9325304.1"/>
    </source>
</evidence>
<comment type="caution">
    <text evidence="1">The sequence shown here is derived from an EMBL/GenBank/DDBJ whole genome shotgun (WGS) entry which is preliminary data.</text>
</comment>
<evidence type="ECO:0000313" key="4">
    <source>
        <dbReference type="Proteomes" id="UP000429523"/>
    </source>
</evidence>
<reference evidence="4 5" key="1">
    <citation type="submission" date="2018-08" db="EMBL/GenBank/DDBJ databases">
        <title>Genomic investigation of the strawberry pathogen Phytophthora fragariae indicates pathogenicity is determined by transcriptional variation in three key races.</title>
        <authorList>
            <person name="Adams T.M."/>
            <person name="Armitage A.D."/>
            <person name="Sobczyk M.K."/>
            <person name="Bates H.J."/>
            <person name="Dunwell J.M."/>
            <person name="Nellist C.F."/>
            <person name="Harrison R.J."/>
        </authorList>
    </citation>
    <scope>NUCLEOTIDE SEQUENCE [LARGE SCALE GENOMIC DNA]</scope>
    <source>
        <strain evidence="3 5">A4</strain>
        <strain evidence="2 6">NOV-5</strain>
        <strain evidence="1 4">NOV-9</strain>
    </source>
</reference>
<evidence type="ECO:0000313" key="6">
    <source>
        <dbReference type="Proteomes" id="UP000440732"/>
    </source>
</evidence>